<accession>A0ABS5HHZ2</accession>
<dbReference type="EMBL" id="JAGSSW010000001">
    <property type="protein sequence ID" value="MBR8463132.1"/>
    <property type="molecule type" value="Genomic_DNA"/>
</dbReference>
<evidence type="ECO:0000313" key="1">
    <source>
        <dbReference type="EMBL" id="MBR8463132.1"/>
    </source>
</evidence>
<dbReference type="Proteomes" id="UP000682951">
    <property type="component" value="Unassembled WGS sequence"/>
</dbReference>
<reference evidence="1 2" key="1">
    <citation type="submission" date="2021-04" db="EMBL/GenBank/DDBJ databases">
        <title>Molecular and phenotypic characterization and identification of bacterial isolates recovered from the Anatolian ground squirrels (Spermophilus xanthoprymnus) and which have the potential to form a new species in the Campylobacter genus.</title>
        <authorList>
            <person name="Aydin F."/>
            <person name="Abay S."/>
            <person name="Kayman T."/>
            <person name="Karakaya E."/>
            <person name="Mustak H.K."/>
            <person name="Mustak I.B."/>
            <person name="Bilgin N."/>
            <person name="Duzler A."/>
            <person name="Sahin O."/>
            <person name="Guran O."/>
            <person name="Saticioglu I.B."/>
        </authorList>
    </citation>
    <scope>NUCLEOTIDE SEQUENCE [LARGE SCALE GENOMIC DNA]</scope>
    <source>
        <strain evidence="2">faydin-G24</strain>
    </source>
</reference>
<organism evidence="1 2">
    <name type="scientific">Campylobacter anatolicus</name>
    <dbReference type="NCBI Taxonomy" id="2829105"/>
    <lineage>
        <taxon>Bacteria</taxon>
        <taxon>Pseudomonadati</taxon>
        <taxon>Campylobacterota</taxon>
        <taxon>Epsilonproteobacteria</taxon>
        <taxon>Campylobacterales</taxon>
        <taxon>Campylobacteraceae</taxon>
        <taxon>Campylobacter</taxon>
    </lineage>
</organism>
<sequence length="110" mass="13055">MNKRLCELFEKRQILLKNLQNLDVSEFSKKRSLALYFGVDTKSFYTLVCVRDAKSRLLLKEALKIDEICQKCEVKFNTTIKKRVLFYNSQICSKSLEILNKNGWRCYDFV</sequence>
<proteinExistence type="predicted"/>
<protein>
    <submittedName>
        <fullName evidence="1">Uncharacterized protein</fullName>
    </submittedName>
</protein>
<name>A0ABS5HHZ2_9BACT</name>
<comment type="caution">
    <text evidence="1">The sequence shown here is derived from an EMBL/GenBank/DDBJ whole genome shotgun (WGS) entry which is preliminary data.</text>
</comment>
<evidence type="ECO:0000313" key="2">
    <source>
        <dbReference type="Proteomes" id="UP000682951"/>
    </source>
</evidence>
<gene>
    <name evidence="1" type="ORF">KDD93_00900</name>
</gene>
<keyword evidence="2" id="KW-1185">Reference proteome</keyword>
<dbReference type="RefSeq" id="WP_212140730.1">
    <property type="nucleotide sequence ID" value="NZ_JAGSSW010000001.1"/>
</dbReference>